<sequence>MIIFLSIIYTYRLVNNYRGYIRGTNPTSTMRIE</sequence>
<proteinExistence type="predicted"/>
<protein>
    <submittedName>
        <fullName evidence="1">Uncharacterized protein</fullName>
    </submittedName>
</protein>
<reference evidence="1" key="2">
    <citation type="journal article" date="2015" name="Data Brief">
        <title>Shoot transcriptome of the giant reed, Arundo donax.</title>
        <authorList>
            <person name="Barrero R.A."/>
            <person name="Guerrero F.D."/>
            <person name="Moolhuijzen P."/>
            <person name="Goolsby J.A."/>
            <person name="Tidwell J."/>
            <person name="Bellgard S.E."/>
            <person name="Bellgard M.I."/>
        </authorList>
    </citation>
    <scope>NUCLEOTIDE SEQUENCE</scope>
    <source>
        <tissue evidence="1">Shoot tissue taken approximately 20 cm above the soil surface</tissue>
    </source>
</reference>
<evidence type="ECO:0000313" key="1">
    <source>
        <dbReference type="EMBL" id="JAD29625.1"/>
    </source>
</evidence>
<organism evidence="1">
    <name type="scientific">Arundo donax</name>
    <name type="common">Giant reed</name>
    <name type="synonym">Donax arundinaceus</name>
    <dbReference type="NCBI Taxonomy" id="35708"/>
    <lineage>
        <taxon>Eukaryota</taxon>
        <taxon>Viridiplantae</taxon>
        <taxon>Streptophyta</taxon>
        <taxon>Embryophyta</taxon>
        <taxon>Tracheophyta</taxon>
        <taxon>Spermatophyta</taxon>
        <taxon>Magnoliopsida</taxon>
        <taxon>Liliopsida</taxon>
        <taxon>Poales</taxon>
        <taxon>Poaceae</taxon>
        <taxon>PACMAD clade</taxon>
        <taxon>Arundinoideae</taxon>
        <taxon>Arundineae</taxon>
        <taxon>Arundo</taxon>
    </lineage>
</organism>
<accession>A0A0A8YYU6</accession>
<dbReference type="EMBL" id="GBRH01268270">
    <property type="protein sequence ID" value="JAD29625.1"/>
    <property type="molecule type" value="Transcribed_RNA"/>
</dbReference>
<dbReference type="AlphaFoldDB" id="A0A0A8YYU6"/>
<name>A0A0A8YYU6_ARUDO</name>
<reference evidence="1" key="1">
    <citation type="submission" date="2014-09" db="EMBL/GenBank/DDBJ databases">
        <authorList>
            <person name="Magalhaes I.L.F."/>
            <person name="Oliveira U."/>
            <person name="Santos F.R."/>
            <person name="Vidigal T.H.D.A."/>
            <person name="Brescovit A.D."/>
            <person name="Santos A.J."/>
        </authorList>
    </citation>
    <scope>NUCLEOTIDE SEQUENCE</scope>
    <source>
        <tissue evidence="1">Shoot tissue taken approximately 20 cm above the soil surface</tissue>
    </source>
</reference>